<evidence type="ECO:0000256" key="3">
    <source>
        <dbReference type="ARBA" id="ARBA00023125"/>
    </source>
</evidence>
<dbReference type="InterPro" id="IPR058163">
    <property type="entry name" value="LysR-type_TF_proteobact-type"/>
</dbReference>
<name>A0ABS9NZ62_9RHOB</name>
<dbReference type="Proteomes" id="UP001165279">
    <property type="component" value="Unassembled WGS sequence"/>
</dbReference>
<dbReference type="InterPro" id="IPR005119">
    <property type="entry name" value="LysR_subst-bd"/>
</dbReference>
<dbReference type="SUPFAM" id="SSF53850">
    <property type="entry name" value="Periplasmic binding protein-like II"/>
    <property type="match status" value="1"/>
</dbReference>
<dbReference type="Pfam" id="PF03466">
    <property type="entry name" value="LysR_substrate"/>
    <property type="match status" value="1"/>
</dbReference>
<reference evidence="6" key="1">
    <citation type="submission" date="2022-02" db="EMBL/GenBank/DDBJ databases">
        <title>The genome sequence of Ruegeria sp. 1NDH52C.</title>
        <authorList>
            <person name="Du J."/>
        </authorList>
    </citation>
    <scope>NUCLEOTIDE SEQUENCE</scope>
    <source>
        <strain evidence="6">1NDH52C</strain>
    </source>
</reference>
<dbReference type="CDD" id="cd08422">
    <property type="entry name" value="PBP2_CrgA_like"/>
    <property type="match status" value="1"/>
</dbReference>
<organism evidence="6 7">
    <name type="scientific">Ruegeria alba</name>
    <dbReference type="NCBI Taxonomy" id="2916756"/>
    <lineage>
        <taxon>Bacteria</taxon>
        <taxon>Pseudomonadati</taxon>
        <taxon>Pseudomonadota</taxon>
        <taxon>Alphaproteobacteria</taxon>
        <taxon>Rhodobacterales</taxon>
        <taxon>Roseobacteraceae</taxon>
        <taxon>Ruegeria</taxon>
    </lineage>
</organism>
<evidence type="ECO:0000256" key="2">
    <source>
        <dbReference type="ARBA" id="ARBA00023015"/>
    </source>
</evidence>
<dbReference type="SUPFAM" id="SSF46785">
    <property type="entry name" value="Winged helix' DNA-binding domain"/>
    <property type="match status" value="1"/>
</dbReference>
<dbReference type="Pfam" id="PF00126">
    <property type="entry name" value="HTH_1"/>
    <property type="match status" value="1"/>
</dbReference>
<keyword evidence="7" id="KW-1185">Reference proteome</keyword>
<protein>
    <submittedName>
        <fullName evidence="6">LysR family transcriptional regulator</fullName>
    </submittedName>
</protein>
<dbReference type="InterPro" id="IPR000847">
    <property type="entry name" value="LysR_HTH_N"/>
</dbReference>
<dbReference type="PANTHER" id="PTHR30537:SF5">
    <property type="entry name" value="HTH-TYPE TRANSCRIPTIONAL ACTIVATOR TTDR-RELATED"/>
    <property type="match status" value="1"/>
</dbReference>
<dbReference type="InterPro" id="IPR036388">
    <property type="entry name" value="WH-like_DNA-bd_sf"/>
</dbReference>
<dbReference type="Gene3D" id="3.40.190.290">
    <property type="match status" value="1"/>
</dbReference>
<dbReference type="PROSITE" id="PS50931">
    <property type="entry name" value="HTH_LYSR"/>
    <property type="match status" value="1"/>
</dbReference>
<comment type="similarity">
    <text evidence="1">Belongs to the LysR transcriptional regulatory family.</text>
</comment>
<keyword evidence="4" id="KW-0804">Transcription</keyword>
<proteinExistence type="inferred from homology"/>
<dbReference type="EMBL" id="JAKOEM010000014">
    <property type="protein sequence ID" value="MCG6559520.1"/>
    <property type="molecule type" value="Genomic_DNA"/>
</dbReference>
<keyword evidence="2" id="KW-0805">Transcription regulation</keyword>
<keyword evidence="3" id="KW-0238">DNA-binding</keyword>
<evidence type="ECO:0000313" key="7">
    <source>
        <dbReference type="Proteomes" id="UP001165279"/>
    </source>
</evidence>
<dbReference type="RefSeq" id="WP_238905613.1">
    <property type="nucleotide sequence ID" value="NZ_JAKOEM010000014.1"/>
</dbReference>
<evidence type="ECO:0000256" key="4">
    <source>
        <dbReference type="ARBA" id="ARBA00023163"/>
    </source>
</evidence>
<sequence length="309" mass="33677">MDTDTLKTLLLIARQGSLAGAARVLDTDPSVLSRLLSGAEDRLGFRLFHRSTRRLSVTEAGQDYLTRIEPLVEALEAARDTAAGADRVLRGPVRLTTSTAFGQVCVLPHLPALRRACPEITLELLLDDAPRDLVAEHIDLALRLAPVPRGDLMSTRLMRTRYHVCATPGYLAQHGTPEHPTGLSRHDCLRMALPEFRTRWLFRDTRGETEEVPINGTLILSGALALREAALLGLGPALLADWLAAEALASGALVDLFPDHQVTATGFDTGVWALYPDRAHLPARTRAVLDVLRRNLGRGPGRVTKLSPP</sequence>
<dbReference type="PANTHER" id="PTHR30537">
    <property type="entry name" value="HTH-TYPE TRANSCRIPTIONAL REGULATOR"/>
    <property type="match status" value="1"/>
</dbReference>
<gene>
    <name evidence="6" type="ORF">MB818_15015</name>
</gene>
<feature type="domain" description="HTH lysR-type" evidence="5">
    <location>
        <begin position="1"/>
        <end position="58"/>
    </location>
</feature>
<evidence type="ECO:0000313" key="6">
    <source>
        <dbReference type="EMBL" id="MCG6559520.1"/>
    </source>
</evidence>
<dbReference type="Gene3D" id="1.10.10.10">
    <property type="entry name" value="Winged helix-like DNA-binding domain superfamily/Winged helix DNA-binding domain"/>
    <property type="match status" value="1"/>
</dbReference>
<evidence type="ECO:0000259" key="5">
    <source>
        <dbReference type="PROSITE" id="PS50931"/>
    </source>
</evidence>
<evidence type="ECO:0000256" key="1">
    <source>
        <dbReference type="ARBA" id="ARBA00009437"/>
    </source>
</evidence>
<comment type="caution">
    <text evidence="6">The sequence shown here is derived from an EMBL/GenBank/DDBJ whole genome shotgun (WGS) entry which is preliminary data.</text>
</comment>
<accession>A0ABS9NZ62</accession>
<dbReference type="InterPro" id="IPR036390">
    <property type="entry name" value="WH_DNA-bd_sf"/>
</dbReference>